<comment type="caution">
    <text evidence="3">The sequence shown here is derived from an EMBL/GenBank/DDBJ whole genome shotgun (WGS) entry which is preliminary data.</text>
</comment>
<organism evidence="3">
    <name type="scientific">marine sediment metagenome</name>
    <dbReference type="NCBI Taxonomy" id="412755"/>
    <lineage>
        <taxon>unclassified sequences</taxon>
        <taxon>metagenomes</taxon>
        <taxon>ecological metagenomes</taxon>
    </lineage>
</organism>
<evidence type="ECO:0000313" key="3">
    <source>
        <dbReference type="EMBL" id="KTF06523.1"/>
    </source>
</evidence>
<dbReference type="InterPro" id="IPR020476">
    <property type="entry name" value="Nudix_hydrolase"/>
</dbReference>
<gene>
    <name evidence="3" type="ORF">MGSAQ_001979</name>
</gene>
<dbReference type="InterPro" id="IPR000086">
    <property type="entry name" value="NUDIX_hydrolase_dom"/>
</dbReference>
<dbReference type="AlphaFoldDB" id="A0A1B6NT42"/>
<accession>A0A1B6NT42</accession>
<protein>
    <submittedName>
        <fullName evidence="3">NUDIX family hydrolase</fullName>
    </submittedName>
</protein>
<name>A0A1B6NT42_9ZZZZ</name>
<dbReference type="Gene3D" id="3.90.79.10">
    <property type="entry name" value="Nucleoside Triphosphate Pyrophosphohydrolase"/>
    <property type="match status" value="1"/>
</dbReference>
<dbReference type="PROSITE" id="PS51462">
    <property type="entry name" value="NUDIX"/>
    <property type="match status" value="1"/>
</dbReference>
<feature type="domain" description="Nudix hydrolase" evidence="2">
    <location>
        <begin position="19"/>
        <end position="149"/>
    </location>
</feature>
<dbReference type="PANTHER" id="PTHR43736:SF1">
    <property type="entry name" value="DIHYDRONEOPTERIN TRIPHOSPHATE DIPHOSPHATASE"/>
    <property type="match status" value="1"/>
</dbReference>
<sequence>MSNILSNEPIIQYEPQSLRPIVATIGVLFKDGKVLLVRRANPPDAGRWGFPGGKIERGETVKDAAVRELYEETSIVSKAFKTFNAVDAFDFDSSGKLRHHFVLVAVLCIWVSGDPLAGDDALEARFFDIEDLINADLALSLDVKEIALQAAELL</sequence>
<reference evidence="3" key="1">
    <citation type="submission" date="2013-11" db="EMBL/GenBank/DDBJ databases">
        <title>Microbial diversity, functional groups and degradation webs in Northern and Southern Mediterranean and Red Sea marine crude oil polluted sites.</title>
        <authorList>
            <person name="Daffonchio D."/>
            <person name="Mapelli F."/>
            <person name="Ferrer M."/>
            <person name="Richter M."/>
            <person name="Cherif A."/>
            <person name="Malkawi H.I."/>
            <person name="Yakimov M.M."/>
            <person name="Abdel-Fattah Y.R."/>
            <person name="Blaghen M."/>
            <person name="Golyshin P.N."/>
            <person name="Kalogerakis N."/>
            <person name="Boon N."/>
            <person name="Magagnini M."/>
            <person name="Fava F."/>
        </authorList>
    </citation>
    <scope>NUCLEOTIDE SEQUENCE</scope>
</reference>
<keyword evidence="1 3" id="KW-0378">Hydrolase</keyword>
<dbReference type="PANTHER" id="PTHR43736">
    <property type="entry name" value="ADP-RIBOSE PYROPHOSPHATASE"/>
    <property type="match status" value="1"/>
</dbReference>
<evidence type="ECO:0000259" key="2">
    <source>
        <dbReference type="PROSITE" id="PS51462"/>
    </source>
</evidence>
<dbReference type="SUPFAM" id="SSF55811">
    <property type="entry name" value="Nudix"/>
    <property type="match status" value="1"/>
</dbReference>
<dbReference type="CDD" id="cd04673">
    <property type="entry name" value="NUDIX_ADPRase"/>
    <property type="match status" value="1"/>
</dbReference>
<dbReference type="GO" id="GO:0016787">
    <property type="term" value="F:hydrolase activity"/>
    <property type="evidence" value="ECO:0007669"/>
    <property type="project" value="UniProtKB-KW"/>
</dbReference>
<evidence type="ECO:0000256" key="1">
    <source>
        <dbReference type="ARBA" id="ARBA00022801"/>
    </source>
</evidence>
<dbReference type="PRINTS" id="PR00502">
    <property type="entry name" value="NUDIXFAMILY"/>
</dbReference>
<dbReference type="Pfam" id="PF00293">
    <property type="entry name" value="NUDIX"/>
    <property type="match status" value="1"/>
</dbReference>
<dbReference type="InterPro" id="IPR015797">
    <property type="entry name" value="NUDIX_hydrolase-like_dom_sf"/>
</dbReference>
<dbReference type="EMBL" id="AYSL01001096">
    <property type="protein sequence ID" value="KTF06523.1"/>
    <property type="molecule type" value="Genomic_DNA"/>
</dbReference>
<proteinExistence type="predicted"/>